<dbReference type="EMBL" id="JAULUE010002046">
    <property type="protein sequence ID" value="KAK5915533.1"/>
    <property type="molecule type" value="Genomic_DNA"/>
</dbReference>
<evidence type="ECO:0000313" key="3">
    <source>
        <dbReference type="Proteomes" id="UP001335648"/>
    </source>
</evidence>
<comment type="caution">
    <text evidence="2">The sequence shown here is derived from an EMBL/GenBank/DDBJ whole genome shotgun (WGS) entry which is preliminary data.</text>
</comment>
<accession>A0AAN8HHK4</accession>
<evidence type="ECO:0000256" key="1">
    <source>
        <dbReference type="SAM" id="MobiDB-lite"/>
    </source>
</evidence>
<organism evidence="2 3">
    <name type="scientific">Champsocephalus esox</name>
    <name type="common">pike icefish</name>
    <dbReference type="NCBI Taxonomy" id="159716"/>
    <lineage>
        <taxon>Eukaryota</taxon>
        <taxon>Metazoa</taxon>
        <taxon>Chordata</taxon>
        <taxon>Craniata</taxon>
        <taxon>Vertebrata</taxon>
        <taxon>Euteleostomi</taxon>
        <taxon>Actinopterygii</taxon>
        <taxon>Neopterygii</taxon>
        <taxon>Teleostei</taxon>
        <taxon>Neoteleostei</taxon>
        <taxon>Acanthomorphata</taxon>
        <taxon>Eupercaria</taxon>
        <taxon>Perciformes</taxon>
        <taxon>Notothenioidei</taxon>
        <taxon>Channichthyidae</taxon>
        <taxon>Champsocephalus</taxon>
    </lineage>
</organism>
<gene>
    <name evidence="2" type="ORF">CesoFtcFv8_001115</name>
</gene>
<reference evidence="2 3" key="1">
    <citation type="journal article" date="2023" name="Mol. Biol. Evol.">
        <title>Genomics of Secondarily Temperate Adaptation in the Only Non-Antarctic Icefish.</title>
        <authorList>
            <person name="Rivera-Colon A.G."/>
            <person name="Rayamajhi N."/>
            <person name="Minhas B.F."/>
            <person name="Madrigal G."/>
            <person name="Bilyk K.T."/>
            <person name="Yoon V."/>
            <person name="Hune M."/>
            <person name="Gregory S."/>
            <person name="Cheng C.H.C."/>
            <person name="Catchen J.M."/>
        </authorList>
    </citation>
    <scope>NUCLEOTIDE SEQUENCE [LARGE SCALE GENOMIC DNA]</scope>
    <source>
        <strain evidence="2">JC2023a</strain>
    </source>
</reference>
<dbReference type="Proteomes" id="UP001335648">
    <property type="component" value="Unassembled WGS sequence"/>
</dbReference>
<sequence>MKRSFVTNGSVREDSNLFWTIVKVAAQQNPPLGHFTKSREDSLAALASQRKESRTPRMEGRFRTMTQSTGRLQFGTGK</sequence>
<name>A0AAN8HHK4_9TELE</name>
<proteinExistence type="predicted"/>
<evidence type="ECO:0000313" key="2">
    <source>
        <dbReference type="EMBL" id="KAK5915533.1"/>
    </source>
</evidence>
<dbReference type="AlphaFoldDB" id="A0AAN8HHK4"/>
<protein>
    <submittedName>
        <fullName evidence="2">Uncharacterized protein</fullName>
    </submittedName>
</protein>
<feature type="compositionally biased region" description="Basic and acidic residues" evidence="1">
    <location>
        <begin position="49"/>
        <end position="62"/>
    </location>
</feature>
<feature type="region of interest" description="Disordered" evidence="1">
    <location>
        <begin position="47"/>
        <end position="78"/>
    </location>
</feature>
<keyword evidence="3" id="KW-1185">Reference proteome</keyword>